<reference evidence="2 3" key="1">
    <citation type="submission" date="2016-10" db="EMBL/GenBank/DDBJ databases">
        <authorList>
            <person name="de Groot N.N."/>
        </authorList>
    </citation>
    <scope>NUCLEOTIDE SEQUENCE [LARGE SCALE GENOMIC DNA]</scope>
    <source>
        <strain evidence="2 3">CCM7597</strain>
    </source>
</reference>
<organism evidence="2 3">
    <name type="scientific">Thalassobacillus cyri</name>
    <dbReference type="NCBI Taxonomy" id="571932"/>
    <lineage>
        <taxon>Bacteria</taxon>
        <taxon>Bacillati</taxon>
        <taxon>Bacillota</taxon>
        <taxon>Bacilli</taxon>
        <taxon>Bacillales</taxon>
        <taxon>Bacillaceae</taxon>
        <taxon>Thalassobacillus</taxon>
    </lineage>
</organism>
<gene>
    <name evidence="2" type="ORF">SAMN05421743_102360</name>
</gene>
<dbReference type="STRING" id="571932.SAMN05421743_102360"/>
<name>A0A1H3Y769_9BACI</name>
<sequence>MMQIGVTAKMAKELKKEVQPADAVDGPRIYQWHMNFFTIQRRKCILLMNDETGLNLTLFGLKQEQFKNMDQVIMGSLRELLRLLKVDQVIIDDFLEAGQEIVYTKTHDRSVLGMMNEIKLGMEHSLQGLSYDEIDAIEVNEENNRFILSPLKELKPLDTLIAYYNEND</sequence>
<protein>
    <recommendedName>
        <fullName evidence="1">DUF6933 domain-containing protein</fullName>
    </recommendedName>
</protein>
<dbReference type="OrthoDB" id="9801392at2"/>
<dbReference type="InterPro" id="IPR053864">
    <property type="entry name" value="DUF6933"/>
</dbReference>
<accession>A0A1H3Y769</accession>
<keyword evidence="3" id="KW-1185">Reference proteome</keyword>
<evidence type="ECO:0000313" key="2">
    <source>
        <dbReference type="EMBL" id="SEA06718.1"/>
    </source>
</evidence>
<evidence type="ECO:0000313" key="3">
    <source>
        <dbReference type="Proteomes" id="UP000198584"/>
    </source>
</evidence>
<dbReference type="Pfam" id="PF22016">
    <property type="entry name" value="DUF6933"/>
    <property type="match status" value="1"/>
</dbReference>
<feature type="domain" description="DUF6933" evidence="1">
    <location>
        <begin position="3"/>
        <end position="154"/>
    </location>
</feature>
<dbReference type="Proteomes" id="UP000198584">
    <property type="component" value="Unassembled WGS sequence"/>
</dbReference>
<dbReference type="EMBL" id="FNQR01000002">
    <property type="protein sequence ID" value="SEA06718.1"/>
    <property type="molecule type" value="Genomic_DNA"/>
</dbReference>
<evidence type="ECO:0000259" key="1">
    <source>
        <dbReference type="Pfam" id="PF22016"/>
    </source>
</evidence>
<dbReference type="AlphaFoldDB" id="A0A1H3Y769"/>
<proteinExistence type="predicted"/>